<gene>
    <name evidence="2" type="ORF">RU93_GL001349</name>
</gene>
<evidence type="ECO:0000313" key="3">
    <source>
        <dbReference type="Proteomes" id="UP000182149"/>
    </source>
</evidence>
<keyword evidence="3" id="KW-1185">Reference proteome</keyword>
<dbReference type="Pfam" id="PF13166">
    <property type="entry name" value="AAA_13"/>
    <property type="match status" value="1"/>
</dbReference>
<sequence length="801" mass="95499">MNRGRYTMIRSLDIKKYGSYQEFIWRKGDDKFRFNKLNIIYGHNYSGKTTLSRIFQTLEKRNQHNDYLDVDYNFTFDDGTKIDSHEIDNFSSDYFVRVFNSDFIRENLGWLHNRDGSIQPFAILGSDNVEIRDEIKTLELILRNDDTKLGYEVDKITLEKNKYNMTKSYNDFVKAFDIESRMTTFAANIRRNQILYGRDPYNKTHLQRDFSEAKIATQLNYVNRQSKQKQLDEQELPNIPYYALRYKEIKIIISESMNILSKTISVTEDLNKLVIDDLIKRWVIEGIAYHEHDHSECKFCGSPFSQSRWNQLNACFNNESKEMRERINFLIDELSRLIQKIGKQFNHQKKDFYISNQSDYLQVYEKWDKKRDEFVEYIKDLVEVLRIKETKETEKLTFNFDISILNDLSDIEREFETLIQSNNSKTTSLRKDKESIQREILLSDIKEFLNESNYFVNVKKLESIKAERDLSIREFSEIEKKISETKEQIELKKAMQKDESKGADRVNSYLELYFGSDDIKLEPFERDGLIEYEIKRNGILANNLSDGECSLISFCYFISRIDDLFYIPKRILDDGTEVELPIPSNEKLIIYIDDPISSLDNNHVFFIFSIIEARIAKQRKLKQLFISTHNLDFLKYLKRLSVTGEECSYLCIEKHRKGVDTKSTIVPMPYHLREYVTEFNYLFQEMYNVYKPTRGDKQKKAENSYTNIYNLPNNIRKFLELYTFYRYPNNDSLMKRLEMMFDGHVPILINRIINEFSHLTFIERAWKPFDIPELDEVVNQIFDKMKEIDKKQFDALLDSCQ</sequence>
<evidence type="ECO:0000259" key="1">
    <source>
        <dbReference type="Pfam" id="PF13166"/>
    </source>
</evidence>
<comment type="caution">
    <text evidence="2">The sequence shown here is derived from an EMBL/GenBank/DDBJ whole genome shotgun (WGS) entry which is preliminary data.</text>
</comment>
<proteinExistence type="predicted"/>
<dbReference type="AlphaFoldDB" id="A0A1L8QMY0"/>
<accession>A0A1L8QMY0</accession>
<protein>
    <recommendedName>
        <fullName evidence="1">Protein CR006 P-loop domain-containing protein</fullName>
    </recommendedName>
</protein>
<dbReference type="Proteomes" id="UP000182149">
    <property type="component" value="Unassembled WGS sequence"/>
</dbReference>
<dbReference type="Gene3D" id="3.40.50.300">
    <property type="entry name" value="P-loop containing nucleotide triphosphate hydrolases"/>
    <property type="match status" value="1"/>
</dbReference>
<organism evidence="2 3">
    <name type="scientific">Enterococcus aquimarinus</name>
    <dbReference type="NCBI Taxonomy" id="328396"/>
    <lineage>
        <taxon>Bacteria</taxon>
        <taxon>Bacillati</taxon>
        <taxon>Bacillota</taxon>
        <taxon>Bacilli</taxon>
        <taxon>Lactobacillales</taxon>
        <taxon>Enterococcaceae</taxon>
        <taxon>Enterococcus</taxon>
    </lineage>
</organism>
<dbReference type="InterPro" id="IPR026866">
    <property type="entry name" value="CR006_AAA"/>
</dbReference>
<dbReference type="EMBL" id="JXKD01000027">
    <property type="protein sequence ID" value="OJG08862.1"/>
    <property type="molecule type" value="Genomic_DNA"/>
</dbReference>
<dbReference type="STRING" id="328396.RU93_GL001349"/>
<reference evidence="2 3" key="1">
    <citation type="submission" date="2014-12" db="EMBL/GenBank/DDBJ databases">
        <title>Draft genome sequences of 29 type strains of Enterococci.</title>
        <authorList>
            <person name="Zhong Z."/>
            <person name="Sun Z."/>
            <person name="Liu W."/>
            <person name="Zhang W."/>
            <person name="Zhang H."/>
        </authorList>
    </citation>
    <scope>NUCLEOTIDE SEQUENCE [LARGE SCALE GENOMIC DNA]</scope>
    <source>
        <strain evidence="2 3">DSM 17690</strain>
    </source>
</reference>
<name>A0A1L8QMY0_9ENTE</name>
<feature type="domain" description="Protein CR006 P-loop" evidence="1">
    <location>
        <begin position="30"/>
        <end position="783"/>
    </location>
</feature>
<evidence type="ECO:0000313" key="2">
    <source>
        <dbReference type="EMBL" id="OJG08862.1"/>
    </source>
</evidence>
<dbReference type="InterPro" id="IPR027417">
    <property type="entry name" value="P-loop_NTPase"/>
</dbReference>
<dbReference type="SUPFAM" id="SSF52540">
    <property type="entry name" value="P-loop containing nucleoside triphosphate hydrolases"/>
    <property type="match status" value="1"/>
</dbReference>